<gene>
    <name evidence="1" type="ORF">DEBURN_LOCUS10498</name>
</gene>
<dbReference type="InterPro" id="IPR013922">
    <property type="entry name" value="Cyclin_PHO80-like"/>
</dbReference>
<dbReference type="Gene3D" id="1.10.472.10">
    <property type="entry name" value="Cyclin-like"/>
    <property type="match status" value="1"/>
</dbReference>
<sequence>GPINQIFYDGRRLSSLVPIPLKIQIPSSGPKEIGEFLADVIHFLWKKSKFNSNSVINHEYLKKYCKELLELTRLSFTTVIISIRLFQKYLIVADNDINYGFIETYLVSLILADKYHNDHKFSNRTWADITKIKFMKINEMELTFLKCFNFQIYLNEEDFKYWLDYYLINYLKAQLLLNMNPPTYIEPIKKDIQDLSNLIIIKKEEISFNKLHLVPSTIIIEHFKIKEKVNKIKTIASPHTYPRPCFHPSPLLRSNNSCNNFPKQSLRQKYPSRFQFYPTIC</sequence>
<dbReference type="GO" id="GO:0005634">
    <property type="term" value="C:nucleus"/>
    <property type="evidence" value="ECO:0007669"/>
    <property type="project" value="TreeGrafter"/>
</dbReference>
<organism evidence="1 2">
    <name type="scientific">Diversispora eburnea</name>
    <dbReference type="NCBI Taxonomy" id="1213867"/>
    <lineage>
        <taxon>Eukaryota</taxon>
        <taxon>Fungi</taxon>
        <taxon>Fungi incertae sedis</taxon>
        <taxon>Mucoromycota</taxon>
        <taxon>Glomeromycotina</taxon>
        <taxon>Glomeromycetes</taxon>
        <taxon>Diversisporales</taxon>
        <taxon>Diversisporaceae</taxon>
        <taxon>Diversispora</taxon>
    </lineage>
</organism>
<dbReference type="SUPFAM" id="SSF47954">
    <property type="entry name" value="Cyclin-like"/>
    <property type="match status" value="1"/>
</dbReference>
<dbReference type="EMBL" id="CAJVPK010003188">
    <property type="protein sequence ID" value="CAG8624299.1"/>
    <property type="molecule type" value="Genomic_DNA"/>
</dbReference>
<dbReference type="GO" id="GO:0016538">
    <property type="term" value="F:cyclin-dependent protein serine/threonine kinase regulator activity"/>
    <property type="evidence" value="ECO:0007669"/>
    <property type="project" value="TreeGrafter"/>
</dbReference>
<proteinExistence type="predicted"/>
<dbReference type="GO" id="GO:0019901">
    <property type="term" value="F:protein kinase binding"/>
    <property type="evidence" value="ECO:0007669"/>
    <property type="project" value="InterPro"/>
</dbReference>
<accession>A0A9N9D5T8</accession>
<comment type="caution">
    <text evidence="1">The sequence shown here is derived from an EMBL/GenBank/DDBJ whole genome shotgun (WGS) entry which is preliminary data.</text>
</comment>
<dbReference type="PANTHER" id="PTHR15615:SF27">
    <property type="entry name" value="PHO85 CYCLIN CLG1"/>
    <property type="match status" value="1"/>
</dbReference>
<dbReference type="Proteomes" id="UP000789706">
    <property type="component" value="Unassembled WGS sequence"/>
</dbReference>
<dbReference type="InterPro" id="IPR036915">
    <property type="entry name" value="Cyclin-like_sf"/>
</dbReference>
<evidence type="ECO:0000313" key="2">
    <source>
        <dbReference type="Proteomes" id="UP000789706"/>
    </source>
</evidence>
<name>A0A9N9D5T8_9GLOM</name>
<dbReference type="OrthoDB" id="286814at2759"/>
<protein>
    <submittedName>
        <fullName evidence="1">7034_t:CDS:1</fullName>
    </submittedName>
</protein>
<dbReference type="GO" id="GO:0000307">
    <property type="term" value="C:cyclin-dependent protein kinase holoenzyme complex"/>
    <property type="evidence" value="ECO:0007669"/>
    <property type="project" value="TreeGrafter"/>
</dbReference>
<dbReference type="AlphaFoldDB" id="A0A9N9D5T8"/>
<dbReference type="CDD" id="cd20557">
    <property type="entry name" value="CYCLIN_ScPCL1-like"/>
    <property type="match status" value="1"/>
</dbReference>
<keyword evidence="2" id="KW-1185">Reference proteome</keyword>
<reference evidence="1" key="1">
    <citation type="submission" date="2021-06" db="EMBL/GenBank/DDBJ databases">
        <authorList>
            <person name="Kallberg Y."/>
            <person name="Tangrot J."/>
            <person name="Rosling A."/>
        </authorList>
    </citation>
    <scope>NUCLEOTIDE SEQUENCE</scope>
    <source>
        <strain evidence="1">AZ414A</strain>
    </source>
</reference>
<feature type="non-terminal residue" evidence="1">
    <location>
        <position position="281"/>
    </location>
</feature>
<evidence type="ECO:0000313" key="1">
    <source>
        <dbReference type="EMBL" id="CAG8624299.1"/>
    </source>
</evidence>
<dbReference type="PANTHER" id="PTHR15615">
    <property type="match status" value="1"/>
</dbReference>